<accession>A0AAW8ES41</accession>
<sequence length="325" mass="31343">MDARATRAGSTGLIWGGAAVLAWAAFTLFTGGGSAHADEGDGPLDGLTGVVSSTVTAVTAPVTPVVTQVVAPVVTAIAAPVQQTVPAVVTTVTQTVAQVPVVGPATAPVVSAVTDTAQTVVQPVVDVVGSTPVSQVTTPVIHVVTGLPIVGDLVDDLGVPRLIDDVVGIVDDTTDVVGGVVEGTVPPVLEGLEPLLPAEPITPASPNPDDGQAVSPPTAPTASVGVSAVAVTSGAPARGPAHPSNGGSAGPDGDAPWPSGDPAAAPPTTPISPSSSAGSGGGAAATAARISDDGVPPLRAEKRNHGATDDALPTSPVADHDVAPD</sequence>
<feature type="compositionally biased region" description="Low complexity" evidence="1">
    <location>
        <begin position="220"/>
        <end position="237"/>
    </location>
</feature>
<dbReference type="RefSeq" id="WP_307293071.1">
    <property type="nucleotide sequence ID" value="NZ_JAUSXV010000001.1"/>
</dbReference>
<gene>
    <name evidence="2" type="ORF">QFZ53_000456</name>
</gene>
<reference evidence="2 3" key="1">
    <citation type="submission" date="2023-07" db="EMBL/GenBank/DDBJ databases">
        <title>Comparative genomics of wheat-associated soil bacteria to identify genetic determinants of phenazine resistance.</title>
        <authorList>
            <person name="Mouncey N."/>
        </authorList>
    </citation>
    <scope>NUCLEOTIDE SEQUENCE [LARGE SCALE GENOMIC DNA]</scope>
    <source>
        <strain evidence="2 3">W4I9-1</strain>
    </source>
</reference>
<evidence type="ECO:0000313" key="3">
    <source>
        <dbReference type="Proteomes" id="UP001244427"/>
    </source>
</evidence>
<evidence type="ECO:0000256" key="1">
    <source>
        <dbReference type="SAM" id="MobiDB-lite"/>
    </source>
</evidence>
<dbReference type="EMBL" id="JAUSXV010000001">
    <property type="protein sequence ID" value="MDQ0646260.1"/>
    <property type="molecule type" value="Genomic_DNA"/>
</dbReference>
<protein>
    <submittedName>
        <fullName evidence="2">Uncharacterized protein</fullName>
    </submittedName>
</protein>
<proteinExistence type="predicted"/>
<evidence type="ECO:0000313" key="2">
    <source>
        <dbReference type="EMBL" id="MDQ0646260.1"/>
    </source>
</evidence>
<name>A0AAW8ES41_9MICO</name>
<keyword evidence="3" id="KW-1185">Reference proteome</keyword>
<organism evidence="2 3">
    <name type="scientific">Microbacterium natoriense</name>
    <dbReference type="NCBI Taxonomy" id="284570"/>
    <lineage>
        <taxon>Bacteria</taxon>
        <taxon>Bacillati</taxon>
        <taxon>Actinomycetota</taxon>
        <taxon>Actinomycetes</taxon>
        <taxon>Micrococcales</taxon>
        <taxon>Microbacteriaceae</taxon>
        <taxon>Microbacterium</taxon>
    </lineage>
</organism>
<comment type="caution">
    <text evidence="2">The sequence shown here is derived from an EMBL/GenBank/DDBJ whole genome shotgun (WGS) entry which is preliminary data.</text>
</comment>
<feature type="compositionally biased region" description="Basic and acidic residues" evidence="1">
    <location>
        <begin position="299"/>
        <end position="308"/>
    </location>
</feature>
<feature type="region of interest" description="Disordered" evidence="1">
    <location>
        <begin position="196"/>
        <end position="325"/>
    </location>
</feature>
<dbReference type="AlphaFoldDB" id="A0AAW8ES41"/>
<dbReference type="Proteomes" id="UP001244427">
    <property type="component" value="Unassembled WGS sequence"/>
</dbReference>